<comment type="caution">
    <text evidence="1">The sequence shown here is derived from an EMBL/GenBank/DDBJ whole genome shotgun (WGS) entry which is preliminary data.</text>
</comment>
<evidence type="ECO:0000313" key="2">
    <source>
        <dbReference type="Proteomes" id="UP000231280"/>
    </source>
</evidence>
<dbReference type="AlphaFoldDB" id="A0A2M7IFN1"/>
<sequence>MELLYKEESFIIRGVAFDIYKQFRSNHKEKIYHNACFIGLTNKGLKAENDKRIDVFFCGKKVGVYVPDLIINDSILIELKAKPRLLKEDEKQFWYYLKGTDYKLGFLTNFGAPDGVEIVRKVYDSARK</sequence>
<dbReference type="InterPro" id="IPR026350">
    <property type="entry name" value="GxxExxY"/>
</dbReference>
<organism evidence="1 2">
    <name type="scientific">Candidatus Portnoybacteria bacterium CG_4_8_14_3_um_filter_44_10</name>
    <dbReference type="NCBI Taxonomy" id="1974802"/>
    <lineage>
        <taxon>Bacteria</taxon>
        <taxon>Candidatus Portnoyibacteriota</taxon>
    </lineage>
</organism>
<accession>A0A2M7IFN1</accession>
<reference evidence="2" key="1">
    <citation type="submission" date="2017-09" db="EMBL/GenBank/DDBJ databases">
        <title>Depth-based differentiation of microbial function through sediment-hosted aquifers and enrichment of novel symbionts in the deep terrestrial subsurface.</title>
        <authorList>
            <person name="Probst A.J."/>
            <person name="Ladd B."/>
            <person name="Jarett J.K."/>
            <person name="Geller-Mcgrath D.E."/>
            <person name="Sieber C.M.K."/>
            <person name="Emerson J.B."/>
            <person name="Anantharaman K."/>
            <person name="Thomas B.C."/>
            <person name="Malmstrom R."/>
            <person name="Stieglmeier M."/>
            <person name="Klingl A."/>
            <person name="Woyke T."/>
            <person name="Ryan C.M."/>
            <person name="Banfield J.F."/>
        </authorList>
    </citation>
    <scope>NUCLEOTIDE SEQUENCE [LARGE SCALE GENOMIC DNA]</scope>
</reference>
<dbReference type="Proteomes" id="UP000231280">
    <property type="component" value="Unassembled WGS sequence"/>
</dbReference>
<gene>
    <name evidence="1" type="ORF">CO002_02575</name>
</gene>
<dbReference type="Pfam" id="PF13366">
    <property type="entry name" value="PDDEXK_3"/>
    <property type="match status" value="1"/>
</dbReference>
<name>A0A2M7IFN1_9BACT</name>
<proteinExistence type="predicted"/>
<dbReference type="EMBL" id="PFGX01000067">
    <property type="protein sequence ID" value="PIW75340.1"/>
    <property type="molecule type" value="Genomic_DNA"/>
</dbReference>
<dbReference type="NCBIfam" id="TIGR04256">
    <property type="entry name" value="GxxExxY"/>
    <property type="match status" value="1"/>
</dbReference>
<evidence type="ECO:0000313" key="1">
    <source>
        <dbReference type="EMBL" id="PIW75340.1"/>
    </source>
</evidence>
<protein>
    <submittedName>
        <fullName evidence="1">GxxExxY protein</fullName>
    </submittedName>
</protein>